<evidence type="ECO:0000256" key="1">
    <source>
        <dbReference type="SAM" id="MobiDB-lite"/>
    </source>
</evidence>
<feature type="region of interest" description="Disordered" evidence="1">
    <location>
        <begin position="655"/>
        <end position="715"/>
    </location>
</feature>
<organism evidence="2 3">
    <name type="scientific">Favolaschia claudopus</name>
    <dbReference type="NCBI Taxonomy" id="2862362"/>
    <lineage>
        <taxon>Eukaryota</taxon>
        <taxon>Fungi</taxon>
        <taxon>Dikarya</taxon>
        <taxon>Basidiomycota</taxon>
        <taxon>Agaricomycotina</taxon>
        <taxon>Agaricomycetes</taxon>
        <taxon>Agaricomycetidae</taxon>
        <taxon>Agaricales</taxon>
        <taxon>Marasmiineae</taxon>
        <taxon>Mycenaceae</taxon>
        <taxon>Favolaschia</taxon>
    </lineage>
</organism>
<feature type="compositionally biased region" description="Polar residues" evidence="1">
    <location>
        <begin position="694"/>
        <end position="706"/>
    </location>
</feature>
<reference evidence="2 3" key="1">
    <citation type="journal article" date="2024" name="J Genomics">
        <title>Draft genome sequencing and assembly of Favolaschia claudopus CIRM-BRFM 2984 isolated from oak limbs.</title>
        <authorList>
            <person name="Navarro D."/>
            <person name="Drula E."/>
            <person name="Chaduli D."/>
            <person name="Cazenave R."/>
            <person name="Ahrendt S."/>
            <person name="Wang J."/>
            <person name="Lipzen A."/>
            <person name="Daum C."/>
            <person name="Barry K."/>
            <person name="Grigoriev I.V."/>
            <person name="Favel A."/>
            <person name="Rosso M.N."/>
            <person name="Martin F."/>
        </authorList>
    </citation>
    <scope>NUCLEOTIDE SEQUENCE [LARGE SCALE GENOMIC DNA]</scope>
    <source>
        <strain evidence="2 3">CIRM-BRFM 2984</strain>
    </source>
</reference>
<accession>A0AAW0DFS5</accession>
<gene>
    <name evidence="2" type="ORF">R3P38DRAFT_2762238</name>
</gene>
<protein>
    <submittedName>
        <fullName evidence="2">Uncharacterized protein</fullName>
    </submittedName>
</protein>
<name>A0AAW0DFS5_9AGAR</name>
<dbReference type="EMBL" id="JAWWNJ010000007">
    <property type="protein sequence ID" value="KAK7051742.1"/>
    <property type="molecule type" value="Genomic_DNA"/>
</dbReference>
<dbReference type="AlphaFoldDB" id="A0AAW0DFS5"/>
<keyword evidence="3" id="KW-1185">Reference proteome</keyword>
<proteinExistence type="predicted"/>
<comment type="caution">
    <text evidence="2">The sequence shown here is derived from an EMBL/GenBank/DDBJ whole genome shotgun (WGS) entry which is preliminary data.</text>
</comment>
<sequence length="715" mass="77897">MTQESHHQLVMDTRGVGEGSGAIRAALRPEEFSPSTRLHLAIAIHPYLYPPLSRPHLSLHPQPSDPEMMRSITRNGTDFPVDFCNFRLNGSVLRKSQDGLSIPTDLRKISLSFTLFYFNSFNTSRFPVLYLLYKSQTATASTPNRSSSYDSTSLYSSYSLLTHMRCTSRLYAPQYSAFPFDHSSPTSKLERVLTSAPSRFLLVGLISFSKPFVLLVDTETIHRTSTSFRLCAQVNLVRFTLQLSLGHLPPGYFDLNTETMPGLCQVSGNYADLQLCLSEFIHPYTSLSTPKLCDFRPSRQFESRARASIRLKVLILTHILVLSCYDTLATSSTSSPYLSLIPTLAVACSDQPQSLPTRASPSFVFNFLFAVGIVRTDSRLSERVGERSAAVTLSGPRRRVAARLRSFHPRPTSFRRWAVYQCEFGACRTGRRGGDVEVDGKWCWRGGRRRRALDGHENGDRIERAAGTNHEDGRVLEQGARFLAVRAAAARERDRWGSALERAVAKLESVAAGLRSVVEGVEVVEGGGGGVVAYGTGVDGRTKWGGGQRELAADEVDVTSAGQRRRRMAGLTAESMQRRACGVPGEGRGDEKSGRGQAFVIDDVATKTFASGRGGGRWGGGGCGVDEEGGGLDDGARYKLDGVALGGGLALRRRETRRGGVTERGEQGGGRVLTAGRDGASQGQVKDGERSAEQAGTNKPQPNATVATHLFPFPT</sequence>
<feature type="compositionally biased region" description="Basic and acidic residues" evidence="1">
    <location>
        <begin position="657"/>
        <end position="666"/>
    </location>
</feature>
<evidence type="ECO:0000313" key="3">
    <source>
        <dbReference type="Proteomes" id="UP001362999"/>
    </source>
</evidence>
<evidence type="ECO:0000313" key="2">
    <source>
        <dbReference type="EMBL" id="KAK7051742.1"/>
    </source>
</evidence>
<dbReference type="Proteomes" id="UP001362999">
    <property type="component" value="Unassembled WGS sequence"/>
</dbReference>